<accession>A0A9W9AQ99</accession>
<dbReference type="AlphaFoldDB" id="A0A9W9AQ99"/>
<sequence length="311" mass="34821">MNPEPFESGSVVLWPDSNSFSDFADSFLQIPTLPPHSDTKFVDSDRVSSSTTFSPNTNWHSDLALVSADSVIFYVASRTLLDASDNAFRHLIPTTPSDDTNLVIHVPESSTTLDIMLHTVYNKSFSQYRSFEDLSNAVDQLPVYGVPSKAYIYEDTHLYKMLLSFAPIFPLKVYILAAKHDLEDLAVSTSSHLLSFDLSTLSDETAEAIGSEYLRRLFFLHIGRLDALKRLLLWPPNSHSPTASCDAALTRAWALASAYLAWDSRPDLSTNLLESTFVALYKDLSCNICKENLNTRINDLSTHWSLVKRTI</sequence>
<protein>
    <recommendedName>
        <fullName evidence="3">BTB domain-containing protein</fullName>
    </recommendedName>
</protein>
<organism evidence="1 2">
    <name type="scientific">Lentinula aciculospora</name>
    <dbReference type="NCBI Taxonomy" id="153920"/>
    <lineage>
        <taxon>Eukaryota</taxon>
        <taxon>Fungi</taxon>
        <taxon>Dikarya</taxon>
        <taxon>Basidiomycota</taxon>
        <taxon>Agaricomycotina</taxon>
        <taxon>Agaricomycetes</taxon>
        <taxon>Agaricomycetidae</taxon>
        <taxon>Agaricales</taxon>
        <taxon>Marasmiineae</taxon>
        <taxon>Omphalotaceae</taxon>
        <taxon>Lentinula</taxon>
    </lineage>
</organism>
<evidence type="ECO:0008006" key="3">
    <source>
        <dbReference type="Google" id="ProtNLM"/>
    </source>
</evidence>
<evidence type="ECO:0000313" key="1">
    <source>
        <dbReference type="EMBL" id="KAJ4487653.1"/>
    </source>
</evidence>
<gene>
    <name evidence="1" type="ORF">J3R30DRAFT_3430155</name>
</gene>
<proteinExistence type="predicted"/>
<dbReference type="EMBL" id="JAOTPV010000002">
    <property type="protein sequence ID" value="KAJ4487653.1"/>
    <property type="molecule type" value="Genomic_DNA"/>
</dbReference>
<name>A0A9W9AQ99_9AGAR</name>
<reference evidence="1" key="1">
    <citation type="submission" date="2022-08" db="EMBL/GenBank/DDBJ databases">
        <title>A Global Phylogenomic Analysis of the Shiitake Genus Lentinula.</title>
        <authorList>
            <consortium name="DOE Joint Genome Institute"/>
            <person name="Sierra-Patev S."/>
            <person name="Min B."/>
            <person name="Naranjo-Ortiz M."/>
            <person name="Looney B."/>
            <person name="Konkel Z."/>
            <person name="Slot J.C."/>
            <person name="Sakamoto Y."/>
            <person name="Steenwyk J.L."/>
            <person name="Rokas A."/>
            <person name="Carro J."/>
            <person name="Camarero S."/>
            <person name="Ferreira P."/>
            <person name="Molpeceres G."/>
            <person name="Ruiz-Duenas F.J."/>
            <person name="Serrano A."/>
            <person name="Henrissat B."/>
            <person name="Drula E."/>
            <person name="Hughes K.W."/>
            <person name="Mata J.L."/>
            <person name="Ishikawa N.K."/>
            <person name="Vargas-Isla R."/>
            <person name="Ushijima S."/>
            <person name="Smith C.A."/>
            <person name="Ahrendt S."/>
            <person name="Andreopoulos W."/>
            <person name="He G."/>
            <person name="Labutti K."/>
            <person name="Lipzen A."/>
            <person name="Ng V."/>
            <person name="Riley R."/>
            <person name="Sandor L."/>
            <person name="Barry K."/>
            <person name="Martinez A.T."/>
            <person name="Xiao Y."/>
            <person name="Gibbons J.G."/>
            <person name="Terashima K."/>
            <person name="Grigoriev I.V."/>
            <person name="Hibbett D.S."/>
        </authorList>
    </citation>
    <scope>NUCLEOTIDE SEQUENCE</scope>
    <source>
        <strain evidence="1">JLM2183</strain>
    </source>
</reference>
<keyword evidence="2" id="KW-1185">Reference proteome</keyword>
<evidence type="ECO:0000313" key="2">
    <source>
        <dbReference type="Proteomes" id="UP001150266"/>
    </source>
</evidence>
<dbReference type="Proteomes" id="UP001150266">
    <property type="component" value="Unassembled WGS sequence"/>
</dbReference>
<comment type="caution">
    <text evidence="1">The sequence shown here is derived from an EMBL/GenBank/DDBJ whole genome shotgun (WGS) entry which is preliminary data.</text>
</comment>
<dbReference type="OrthoDB" id="3265815at2759"/>